<organism evidence="1 2">
    <name type="scientific">Deinococcus detaillensis</name>
    <dbReference type="NCBI Taxonomy" id="2592048"/>
    <lineage>
        <taxon>Bacteria</taxon>
        <taxon>Thermotogati</taxon>
        <taxon>Deinococcota</taxon>
        <taxon>Deinococci</taxon>
        <taxon>Deinococcales</taxon>
        <taxon>Deinococcaceae</taxon>
        <taxon>Deinococcus</taxon>
    </lineage>
</organism>
<sequence>MNTNTKALSRTWETVTTYTACGENWGSVTRTVTLSREVLGGPISATVNGEAVNVARADRLLRNADTMTLTAEVLATEPATIGKARAARLHRLMGRIGLCGPDHYGNARRALGRDVFSLASLTEQEARRFWIHLWRTFPAIRHAV</sequence>
<proteinExistence type="predicted"/>
<evidence type="ECO:0000313" key="2">
    <source>
        <dbReference type="Proteomes" id="UP000316092"/>
    </source>
</evidence>
<gene>
    <name evidence="1" type="ORF">FNU79_01225</name>
</gene>
<reference evidence="1 2" key="1">
    <citation type="submission" date="2019-07" db="EMBL/GenBank/DDBJ databases">
        <title>Deinococcus detaillus sp. nov., isolated from humus soil in Antarctica.</title>
        <authorList>
            <person name="Zhang K."/>
        </authorList>
    </citation>
    <scope>NUCLEOTIDE SEQUENCE [LARGE SCALE GENOMIC DNA]</scope>
    <source>
        <strain evidence="1 2">H1</strain>
    </source>
</reference>
<accession>A0A553V639</accession>
<dbReference type="Proteomes" id="UP000316092">
    <property type="component" value="Unassembled WGS sequence"/>
</dbReference>
<keyword evidence="2" id="KW-1185">Reference proteome</keyword>
<dbReference type="EMBL" id="VKDB01000001">
    <property type="protein sequence ID" value="TSA87896.1"/>
    <property type="molecule type" value="Genomic_DNA"/>
</dbReference>
<dbReference type="RefSeq" id="WP_143719092.1">
    <property type="nucleotide sequence ID" value="NZ_VKDB01000001.1"/>
</dbReference>
<name>A0A553V639_9DEIO</name>
<dbReference type="OrthoDB" id="71132at2"/>
<comment type="caution">
    <text evidence="1">The sequence shown here is derived from an EMBL/GenBank/DDBJ whole genome shotgun (WGS) entry which is preliminary data.</text>
</comment>
<evidence type="ECO:0000313" key="1">
    <source>
        <dbReference type="EMBL" id="TSA87896.1"/>
    </source>
</evidence>
<protein>
    <submittedName>
        <fullName evidence="1">Uncharacterized protein</fullName>
    </submittedName>
</protein>
<dbReference type="AlphaFoldDB" id="A0A553V639"/>